<dbReference type="Proteomes" id="UP000259236">
    <property type="component" value="Plasmid pMAC109a"/>
</dbReference>
<protein>
    <recommendedName>
        <fullName evidence="3">ESX-1 secretion-associated protein</fullName>
    </recommendedName>
</protein>
<gene>
    <name evidence="1" type="ORF">DFS55_24660</name>
</gene>
<dbReference type="Pfam" id="PF10824">
    <property type="entry name" value="T7SS_ESX_EspC"/>
    <property type="match status" value="1"/>
</dbReference>
<dbReference type="GO" id="GO:0009306">
    <property type="term" value="P:protein secretion"/>
    <property type="evidence" value="ECO:0007669"/>
    <property type="project" value="InterPro"/>
</dbReference>
<dbReference type="EMBL" id="CP029333">
    <property type="protein sequence ID" value="AXO25840.1"/>
    <property type="molecule type" value="Genomic_DNA"/>
</dbReference>
<sequence>MLGLANSQFNGRYAVAGNSATLDFDEWHQHAQWWDQEGPRVRERLSVDPGTAQSVGQRFGDIGWEVRQALNETLQARAEAGQALGQYCEGVAGHIRSSLASYQQTEADNQQTLQT</sequence>
<evidence type="ECO:0000313" key="2">
    <source>
        <dbReference type="Proteomes" id="UP000259236"/>
    </source>
</evidence>
<geneLocation type="plasmid" evidence="1 2">
    <name>pMAC109a</name>
</geneLocation>
<accession>A0A3B6XFD7</accession>
<name>A0A3B6XFD7_MYCAV</name>
<proteinExistence type="predicted"/>
<reference evidence="1 2" key="1">
    <citation type="submission" date="2018-05" db="EMBL/GenBank/DDBJ databases">
        <title>Sequencing and annotation of Mycobacterium avium strain 109 (MAC109).</title>
        <authorList>
            <person name="Matern W.M."/>
            <person name="Bader J.S."/>
            <person name="Karakousis P.C."/>
        </authorList>
    </citation>
    <scope>NUCLEOTIDE SEQUENCE [LARGE SCALE GENOMIC DNA]</scope>
    <source>
        <strain evidence="1 2">MAC109</strain>
        <plasmid evidence="1 2">pMAC109a</plasmid>
    </source>
</reference>
<evidence type="ECO:0008006" key="3">
    <source>
        <dbReference type="Google" id="ProtNLM"/>
    </source>
</evidence>
<dbReference type="InterPro" id="IPR022536">
    <property type="entry name" value="EspC"/>
</dbReference>
<dbReference type="AlphaFoldDB" id="A0A3B6XFD7"/>
<organism evidence="1 2">
    <name type="scientific">Mycobacterium avium subsp. hominissuis</name>
    <dbReference type="NCBI Taxonomy" id="439334"/>
    <lineage>
        <taxon>Bacteria</taxon>
        <taxon>Bacillati</taxon>
        <taxon>Actinomycetota</taxon>
        <taxon>Actinomycetes</taxon>
        <taxon>Mycobacteriales</taxon>
        <taxon>Mycobacteriaceae</taxon>
        <taxon>Mycobacterium</taxon>
        <taxon>Mycobacterium avium complex (MAC)</taxon>
    </lineage>
</organism>
<keyword evidence="1" id="KW-0614">Plasmid</keyword>
<evidence type="ECO:0000313" key="1">
    <source>
        <dbReference type="EMBL" id="AXO25840.1"/>
    </source>
</evidence>